<dbReference type="EMBL" id="PDJD01000001">
    <property type="protein sequence ID" value="PFG18545.1"/>
    <property type="molecule type" value="Genomic_DNA"/>
</dbReference>
<proteinExistence type="predicted"/>
<dbReference type="AlphaFoldDB" id="A0A2A9CX14"/>
<protein>
    <recommendedName>
        <fullName evidence="4">GIY-YIG domain-containing protein</fullName>
    </recommendedName>
</protein>
<accession>A0A2A9CX14</accession>
<dbReference type="OrthoDB" id="5195879at2"/>
<organism evidence="2 3">
    <name type="scientific">Serinibacter salmoneus</name>
    <dbReference type="NCBI Taxonomy" id="556530"/>
    <lineage>
        <taxon>Bacteria</taxon>
        <taxon>Bacillati</taxon>
        <taxon>Actinomycetota</taxon>
        <taxon>Actinomycetes</taxon>
        <taxon>Micrococcales</taxon>
        <taxon>Beutenbergiaceae</taxon>
        <taxon>Serinibacter</taxon>
    </lineage>
</organism>
<evidence type="ECO:0000313" key="3">
    <source>
        <dbReference type="Proteomes" id="UP000224915"/>
    </source>
</evidence>
<evidence type="ECO:0000256" key="1">
    <source>
        <dbReference type="SAM" id="MobiDB-lite"/>
    </source>
</evidence>
<sequence>MENAKVDVDGPQYYVYALIDPLTYRETGSQVQSILYVGKGKKDRVLQHEKDERKALEKAADSIPMAGSKSERIRTILSSGERLLSIMLATGFGTEHDAYSAETMAMELVERLLRAYGRETLGNLTPGHMQRAGMATGQILDDGTSGQVFSDPATPAPSPGEESGDPFGFTPVAQALLASTAVRTEWRDVVPSKTILVKGTAEEMAGGSHAQIADRGSLGPSRNIVWKDSEFLPGSEFTRPGFDPDNPWGDPAARERGARYWPLGRSTVTGWLDDPATMPEHLLLAIPGRGGTTVRYAWRIDAEQPFEYYPDMDRWGVPLGARELTHPALGKTLTEMRPGRERAVQVLANYVSGCRVLDPAD</sequence>
<dbReference type="RefSeq" id="WP_098467805.1">
    <property type="nucleotide sequence ID" value="NZ_PDJD01000001.1"/>
</dbReference>
<evidence type="ECO:0008006" key="4">
    <source>
        <dbReference type="Google" id="ProtNLM"/>
    </source>
</evidence>
<dbReference type="CDD" id="cd10440">
    <property type="entry name" value="GIY-YIG_COG3680"/>
    <property type="match status" value="1"/>
</dbReference>
<reference evidence="2 3" key="1">
    <citation type="submission" date="2017-10" db="EMBL/GenBank/DDBJ databases">
        <title>Sequencing the genomes of 1000 actinobacteria strains.</title>
        <authorList>
            <person name="Klenk H.-P."/>
        </authorList>
    </citation>
    <scope>NUCLEOTIDE SEQUENCE [LARGE SCALE GENOMIC DNA]</scope>
    <source>
        <strain evidence="2 3">DSM 21801</strain>
    </source>
</reference>
<keyword evidence="3" id="KW-1185">Reference proteome</keyword>
<comment type="caution">
    <text evidence="2">The sequence shown here is derived from an EMBL/GenBank/DDBJ whole genome shotgun (WGS) entry which is preliminary data.</text>
</comment>
<dbReference type="Proteomes" id="UP000224915">
    <property type="component" value="Unassembled WGS sequence"/>
</dbReference>
<dbReference type="Pfam" id="PF22945">
    <property type="entry name" value="LEM-3_GIY-YIG"/>
    <property type="match status" value="1"/>
</dbReference>
<gene>
    <name evidence="2" type="ORF">ATL40_0085</name>
</gene>
<feature type="region of interest" description="Disordered" evidence="1">
    <location>
        <begin position="140"/>
        <end position="167"/>
    </location>
</feature>
<evidence type="ECO:0000313" key="2">
    <source>
        <dbReference type="EMBL" id="PFG18545.1"/>
    </source>
</evidence>
<name>A0A2A9CX14_9MICO</name>